<protein>
    <submittedName>
        <fullName evidence="1">Uncharacterized protein</fullName>
    </submittedName>
</protein>
<dbReference type="Proteomes" id="UP001056425">
    <property type="component" value="Chromosome"/>
</dbReference>
<dbReference type="EMBL" id="CP080572">
    <property type="protein sequence ID" value="USG99380.1"/>
    <property type="molecule type" value="Genomic_DNA"/>
</dbReference>
<organism evidence="1 2">
    <name type="scientific">Thermococcus argininiproducens</name>
    <dbReference type="NCBI Taxonomy" id="2866384"/>
    <lineage>
        <taxon>Archaea</taxon>
        <taxon>Methanobacteriati</taxon>
        <taxon>Methanobacteriota</taxon>
        <taxon>Thermococci</taxon>
        <taxon>Thermococcales</taxon>
        <taxon>Thermococcaceae</taxon>
        <taxon>Thermococcus</taxon>
    </lineage>
</organism>
<reference evidence="1 2" key="1">
    <citation type="submission" date="2021-08" db="EMBL/GenBank/DDBJ databases">
        <title>Thermococcus onnuriiensis IOH2.</title>
        <authorList>
            <person name="Park Y.-J."/>
        </authorList>
    </citation>
    <scope>NUCLEOTIDE SEQUENCE [LARGE SCALE GENOMIC DNA]</scope>
    <source>
        <strain evidence="1 2">IOH2</strain>
    </source>
</reference>
<gene>
    <name evidence="1" type="ORF">K1720_07555</name>
</gene>
<dbReference type="KEGG" id="thei:K1720_07555"/>
<dbReference type="AlphaFoldDB" id="A0A9E7SC35"/>
<accession>A0A9E7SC35</accession>
<evidence type="ECO:0000313" key="2">
    <source>
        <dbReference type="Proteomes" id="UP001056425"/>
    </source>
</evidence>
<dbReference type="GeneID" id="72778192"/>
<name>A0A9E7SC35_9EURY</name>
<proteinExistence type="predicted"/>
<keyword evidence="2" id="KW-1185">Reference proteome</keyword>
<dbReference type="RefSeq" id="WP_251948176.1">
    <property type="nucleotide sequence ID" value="NZ_CP080572.1"/>
</dbReference>
<evidence type="ECO:0000313" key="1">
    <source>
        <dbReference type="EMBL" id="USG99380.1"/>
    </source>
</evidence>
<sequence length="64" mass="7801">MKRRKIGSSKSKDGFRYPVLRLPREFEWLIGKEVEIEFRTRMGTPELYKKLYNLIIIREILKTE</sequence>